<keyword evidence="3" id="KW-0597">Phosphoprotein</keyword>
<dbReference type="SUPFAM" id="SSF158472">
    <property type="entry name" value="HAMP domain-like"/>
    <property type="match status" value="1"/>
</dbReference>
<comment type="subcellular location">
    <subcellularLocation>
        <location evidence="1">Cell membrane</location>
        <topology evidence="1">Multi-pass membrane protein</topology>
    </subcellularLocation>
</comment>
<dbReference type="SUPFAM" id="SSF55874">
    <property type="entry name" value="ATPase domain of HSP90 chaperone/DNA topoisomerase II/histidine kinase"/>
    <property type="match status" value="1"/>
</dbReference>
<dbReference type="GO" id="GO:0005886">
    <property type="term" value="C:plasma membrane"/>
    <property type="evidence" value="ECO:0007669"/>
    <property type="project" value="UniProtKB-SubCell"/>
</dbReference>
<name>A0A1I7FMK4_9BACL</name>
<dbReference type="CDD" id="cd06225">
    <property type="entry name" value="HAMP"/>
    <property type="match status" value="1"/>
</dbReference>
<keyword evidence="10" id="KW-1185">Reference proteome</keyword>
<proteinExistence type="predicted"/>
<dbReference type="GO" id="GO:0000155">
    <property type="term" value="F:phosphorelay sensor kinase activity"/>
    <property type="evidence" value="ECO:0007669"/>
    <property type="project" value="InterPro"/>
</dbReference>
<evidence type="ECO:0000259" key="8">
    <source>
        <dbReference type="PROSITE" id="PS50885"/>
    </source>
</evidence>
<evidence type="ECO:0000313" key="9">
    <source>
        <dbReference type="EMBL" id="SFU37414.1"/>
    </source>
</evidence>
<keyword evidence="7" id="KW-0812">Transmembrane</keyword>
<dbReference type="InterPro" id="IPR050640">
    <property type="entry name" value="Bact_2-comp_sensor_kinase"/>
</dbReference>
<dbReference type="AlphaFoldDB" id="A0A1I7FMK4"/>
<keyword evidence="6 7" id="KW-0472">Membrane</keyword>
<dbReference type="PANTHER" id="PTHR34220">
    <property type="entry name" value="SENSOR HISTIDINE KINASE YPDA"/>
    <property type="match status" value="1"/>
</dbReference>
<dbReference type="Pfam" id="PF02518">
    <property type="entry name" value="HATPase_c"/>
    <property type="match status" value="1"/>
</dbReference>
<dbReference type="OrthoDB" id="9776552at2"/>
<evidence type="ECO:0000256" key="6">
    <source>
        <dbReference type="ARBA" id="ARBA00023136"/>
    </source>
</evidence>
<dbReference type="Proteomes" id="UP000183508">
    <property type="component" value="Unassembled WGS sequence"/>
</dbReference>
<dbReference type="PANTHER" id="PTHR34220:SF7">
    <property type="entry name" value="SENSOR HISTIDINE KINASE YPDA"/>
    <property type="match status" value="1"/>
</dbReference>
<keyword evidence="7" id="KW-1133">Transmembrane helix</keyword>
<gene>
    <name evidence="9" type="ORF">SAMN05421543_101343</name>
</gene>
<evidence type="ECO:0000256" key="4">
    <source>
        <dbReference type="ARBA" id="ARBA00022679"/>
    </source>
</evidence>
<evidence type="ECO:0000313" key="10">
    <source>
        <dbReference type="Proteomes" id="UP000183508"/>
    </source>
</evidence>
<feature type="transmembrane region" description="Helical" evidence="7">
    <location>
        <begin position="21"/>
        <end position="45"/>
    </location>
</feature>
<evidence type="ECO:0000256" key="5">
    <source>
        <dbReference type="ARBA" id="ARBA00022777"/>
    </source>
</evidence>
<keyword evidence="4" id="KW-0808">Transferase</keyword>
<dbReference type="SMART" id="SM00387">
    <property type="entry name" value="HATPase_c"/>
    <property type="match status" value="1"/>
</dbReference>
<keyword evidence="2" id="KW-1003">Cell membrane</keyword>
<evidence type="ECO:0000256" key="3">
    <source>
        <dbReference type="ARBA" id="ARBA00022553"/>
    </source>
</evidence>
<dbReference type="InterPro" id="IPR003594">
    <property type="entry name" value="HATPase_dom"/>
</dbReference>
<evidence type="ECO:0000256" key="2">
    <source>
        <dbReference type="ARBA" id="ARBA00022475"/>
    </source>
</evidence>
<dbReference type="InterPro" id="IPR036890">
    <property type="entry name" value="HATPase_C_sf"/>
</dbReference>
<dbReference type="STRING" id="392015.SAMN05421543_101343"/>
<sequence>MNTLRRLRVHYRHLKIRNKMVLAFSSLLVVYTLIGVALVEAVTWFGNAKLYTEASGELNVGSSIINSELRSVEDFSFQILADDSVQAALVQIADHPDGFDTLVRRDALFKQLITLLQDNQYLGYIDLQSNDGTHFTVGNDGLVLELKPQELAQIRDAQGGHVWLLRTDGPDVALLSAREIRDKNSLSLRPIGLLTMKVELDRLVRMYIDLSDGKDVLISKAGQPVFASSSEVLAMYPDLSERVKTWSILDTPRGRVFVTRLRTGYQGFEYYTLIPYDVMFSGLWKVKAACIAADMLLCLLSLWLIRNLAARLTRPLEELTTQMKLVQAGDWPLASPDGEAGPRGRDEIGQLYVNFHRMLKRIDQLVEENYVQKLLVKEAEFQALQAQINPHFLYNTLNSINWLAKINRQHTISRMVEALGAMFRSLMDRERPVIALREELALVEHYLTIQTVRFGSRLQCDIRVEDGLMDTEIPKLTLQPLVENAIKHGLEQVVGTFHIRIRGRREDDAVVITVADDGPGMDGEAVQRALSGEGRTGKIGLRNIHHRLQSRYGEAYGLTVRAQPGEGTAITLRLPCRRNDETGGCTGEASRGG</sequence>
<dbReference type="PROSITE" id="PS50885">
    <property type="entry name" value="HAMP"/>
    <property type="match status" value="1"/>
</dbReference>
<dbReference type="Gene3D" id="3.30.565.10">
    <property type="entry name" value="Histidine kinase-like ATPase, C-terminal domain"/>
    <property type="match status" value="1"/>
</dbReference>
<dbReference type="InterPro" id="IPR003660">
    <property type="entry name" value="HAMP_dom"/>
</dbReference>
<evidence type="ECO:0000256" key="7">
    <source>
        <dbReference type="SAM" id="Phobius"/>
    </source>
</evidence>
<dbReference type="EMBL" id="FPBV01000001">
    <property type="protein sequence ID" value="SFU37414.1"/>
    <property type="molecule type" value="Genomic_DNA"/>
</dbReference>
<reference evidence="10" key="1">
    <citation type="submission" date="2016-10" db="EMBL/GenBank/DDBJ databases">
        <authorList>
            <person name="Varghese N."/>
        </authorList>
    </citation>
    <scope>NUCLEOTIDE SEQUENCE [LARGE SCALE GENOMIC DNA]</scope>
    <source>
        <strain evidence="10">DSM 17980</strain>
    </source>
</reference>
<dbReference type="eggNOG" id="COG2972">
    <property type="taxonomic scope" value="Bacteria"/>
</dbReference>
<organism evidence="9 10">
    <name type="scientific">Alicyclobacillus macrosporangiidus</name>
    <dbReference type="NCBI Taxonomy" id="392015"/>
    <lineage>
        <taxon>Bacteria</taxon>
        <taxon>Bacillati</taxon>
        <taxon>Bacillota</taxon>
        <taxon>Bacilli</taxon>
        <taxon>Bacillales</taxon>
        <taxon>Alicyclobacillaceae</taxon>
        <taxon>Alicyclobacillus</taxon>
    </lineage>
</organism>
<dbReference type="InterPro" id="IPR010559">
    <property type="entry name" value="Sig_transdc_His_kin_internal"/>
</dbReference>
<dbReference type="Gene3D" id="6.10.340.10">
    <property type="match status" value="1"/>
</dbReference>
<keyword evidence="5 9" id="KW-0418">Kinase</keyword>
<accession>A0A1I7FMK4</accession>
<protein>
    <submittedName>
        <fullName evidence="9">Two-component system, sensor histidine kinase YesM</fullName>
    </submittedName>
</protein>
<dbReference type="SMART" id="SM00304">
    <property type="entry name" value="HAMP"/>
    <property type="match status" value="1"/>
</dbReference>
<dbReference type="Pfam" id="PF00672">
    <property type="entry name" value="HAMP"/>
    <property type="match status" value="1"/>
</dbReference>
<feature type="domain" description="HAMP" evidence="8">
    <location>
        <begin position="310"/>
        <end position="367"/>
    </location>
</feature>
<dbReference type="RefSeq" id="WP_074948910.1">
    <property type="nucleotide sequence ID" value="NZ_FPBV01000001.1"/>
</dbReference>
<evidence type="ECO:0000256" key="1">
    <source>
        <dbReference type="ARBA" id="ARBA00004651"/>
    </source>
</evidence>
<dbReference type="Pfam" id="PF06580">
    <property type="entry name" value="His_kinase"/>
    <property type="match status" value="1"/>
</dbReference>